<feature type="transmembrane region" description="Helical" evidence="7">
    <location>
        <begin position="190"/>
        <end position="211"/>
    </location>
</feature>
<keyword evidence="3" id="KW-1003">Cell membrane</keyword>
<accession>A0ABU0R765</accession>
<feature type="transmembrane region" description="Helical" evidence="7">
    <location>
        <begin position="139"/>
        <end position="158"/>
    </location>
</feature>
<evidence type="ECO:0000256" key="5">
    <source>
        <dbReference type="ARBA" id="ARBA00022989"/>
    </source>
</evidence>
<comment type="similarity">
    <text evidence="7">Belongs to the binding-protein-dependent transport system permease family.</text>
</comment>
<evidence type="ECO:0000256" key="2">
    <source>
        <dbReference type="ARBA" id="ARBA00022448"/>
    </source>
</evidence>
<dbReference type="EMBL" id="JAUSYY010000001">
    <property type="protein sequence ID" value="MDQ0893928.1"/>
    <property type="molecule type" value="Genomic_DNA"/>
</dbReference>
<feature type="transmembrane region" description="Helical" evidence="7">
    <location>
        <begin position="99"/>
        <end position="127"/>
    </location>
</feature>
<dbReference type="Gene3D" id="1.10.3720.10">
    <property type="entry name" value="MetI-like"/>
    <property type="match status" value="1"/>
</dbReference>
<organism evidence="9 10">
    <name type="scientific">Agromyces ramosus</name>
    <dbReference type="NCBI Taxonomy" id="33879"/>
    <lineage>
        <taxon>Bacteria</taxon>
        <taxon>Bacillati</taxon>
        <taxon>Actinomycetota</taxon>
        <taxon>Actinomycetes</taxon>
        <taxon>Micrococcales</taxon>
        <taxon>Microbacteriaceae</taxon>
        <taxon>Agromyces</taxon>
    </lineage>
</organism>
<evidence type="ECO:0000256" key="4">
    <source>
        <dbReference type="ARBA" id="ARBA00022692"/>
    </source>
</evidence>
<evidence type="ECO:0000313" key="9">
    <source>
        <dbReference type="EMBL" id="MDQ0893928.1"/>
    </source>
</evidence>
<dbReference type="RefSeq" id="WP_307040756.1">
    <property type="nucleotide sequence ID" value="NZ_JAUSYY010000001.1"/>
</dbReference>
<dbReference type="CDD" id="cd06261">
    <property type="entry name" value="TM_PBP2"/>
    <property type="match status" value="1"/>
</dbReference>
<dbReference type="InterPro" id="IPR035906">
    <property type="entry name" value="MetI-like_sf"/>
</dbReference>
<feature type="transmembrane region" description="Helical" evidence="7">
    <location>
        <begin position="295"/>
        <end position="318"/>
    </location>
</feature>
<comment type="caution">
    <text evidence="9">The sequence shown here is derived from an EMBL/GenBank/DDBJ whole genome shotgun (WGS) entry which is preliminary data.</text>
</comment>
<dbReference type="Pfam" id="PF00528">
    <property type="entry name" value="BPD_transp_1"/>
    <property type="match status" value="1"/>
</dbReference>
<evidence type="ECO:0000256" key="3">
    <source>
        <dbReference type="ARBA" id="ARBA00022475"/>
    </source>
</evidence>
<dbReference type="Proteomes" id="UP001239083">
    <property type="component" value="Unassembled WGS sequence"/>
</dbReference>
<dbReference type="PROSITE" id="PS50928">
    <property type="entry name" value="ABC_TM1"/>
    <property type="match status" value="1"/>
</dbReference>
<proteinExistence type="inferred from homology"/>
<name>A0ABU0R765_9MICO</name>
<keyword evidence="9" id="KW-0762">Sugar transport</keyword>
<evidence type="ECO:0000313" key="10">
    <source>
        <dbReference type="Proteomes" id="UP001239083"/>
    </source>
</evidence>
<feature type="transmembrane region" description="Helical" evidence="7">
    <location>
        <begin position="232"/>
        <end position="256"/>
    </location>
</feature>
<feature type="transmembrane region" description="Helical" evidence="7">
    <location>
        <begin position="40"/>
        <end position="61"/>
    </location>
</feature>
<evidence type="ECO:0000256" key="1">
    <source>
        <dbReference type="ARBA" id="ARBA00004651"/>
    </source>
</evidence>
<dbReference type="InterPro" id="IPR000515">
    <property type="entry name" value="MetI-like"/>
</dbReference>
<keyword evidence="2 7" id="KW-0813">Transport</keyword>
<dbReference type="InterPro" id="IPR051393">
    <property type="entry name" value="ABC_transporter_permease"/>
</dbReference>
<dbReference type="PANTHER" id="PTHR30193">
    <property type="entry name" value="ABC TRANSPORTER PERMEASE PROTEIN"/>
    <property type="match status" value="1"/>
</dbReference>
<keyword evidence="4 7" id="KW-0812">Transmembrane</keyword>
<gene>
    <name evidence="9" type="ORF">QFZ26_001483</name>
</gene>
<reference evidence="9 10" key="1">
    <citation type="submission" date="2023-07" db="EMBL/GenBank/DDBJ databases">
        <title>Comparative genomics of wheat-associated soil bacteria to identify genetic determinants of phenazine resistance.</title>
        <authorList>
            <person name="Mouncey N."/>
        </authorList>
    </citation>
    <scope>NUCLEOTIDE SEQUENCE [LARGE SCALE GENOMIC DNA]</scope>
    <source>
        <strain evidence="9 10">V3I3</strain>
    </source>
</reference>
<keyword evidence="10" id="KW-1185">Reference proteome</keyword>
<comment type="subcellular location">
    <subcellularLocation>
        <location evidence="1 7">Cell membrane</location>
        <topology evidence="1 7">Multi-pass membrane protein</topology>
    </subcellularLocation>
</comment>
<dbReference type="PANTHER" id="PTHR30193:SF41">
    <property type="entry name" value="DIACETYLCHITOBIOSE UPTAKE SYSTEM PERMEASE PROTEIN NGCF"/>
    <property type="match status" value="1"/>
</dbReference>
<sequence length="326" mass="35959">MSAIQANPQPAVFEEQAALIGADAERPKPRRSGRLNRSNLIAYVMLSPMVVLLGIFVWYPLANSVYLSLFEISFYEDPTFVGLQFYEYVLTAAKFWNSIWVGITLVLLVVPAQLIVAFLVASLLRVLSRHTSGFLKTTIYVPTVVSFVVASIIFVFIYRERGGLLNGVLGWFGIEPIAVLSNPDLALGGIAVPALWIGVGVTTLIMLAGMLDIPDSYYEAADLEGAGYFQKTWYITLPLLKNVWLFLLVTLVTATIQQFELPLVMTQGGPYESTTTPNLYIFNQFKDPTPYATSFSLTAALLLFVVLGTISALIFRFVKSDKAIDG</sequence>
<evidence type="ECO:0000259" key="8">
    <source>
        <dbReference type="PROSITE" id="PS50928"/>
    </source>
</evidence>
<keyword evidence="6 7" id="KW-0472">Membrane</keyword>
<dbReference type="SUPFAM" id="SSF161098">
    <property type="entry name" value="MetI-like"/>
    <property type="match status" value="1"/>
</dbReference>
<evidence type="ECO:0000256" key="7">
    <source>
        <dbReference type="RuleBase" id="RU363032"/>
    </source>
</evidence>
<protein>
    <submittedName>
        <fullName evidence="9">Multiple sugar transport system permease protein</fullName>
    </submittedName>
</protein>
<keyword evidence="5 7" id="KW-1133">Transmembrane helix</keyword>
<evidence type="ECO:0000256" key="6">
    <source>
        <dbReference type="ARBA" id="ARBA00023136"/>
    </source>
</evidence>
<feature type="domain" description="ABC transmembrane type-1" evidence="8">
    <location>
        <begin position="95"/>
        <end position="314"/>
    </location>
</feature>